<sequence>MSSLVRGRHYPEDRYHGETGEATAWLHRPGGQPDTQTRGGVTCEYLATGEQTEGRFGLYRWSFGADESGPDAHFHRAISEQFYVLSGSVRIFDGKAWVEAGPGDFVYVPEGGIHGFRGGDFAQMLLMFSPGAPREEYFETLARGEPMDPEERAAFMLRHDTYWV</sequence>
<name>A0A2T8F4M0_9ACTN</name>
<dbReference type="OrthoDB" id="5243731at2"/>
<dbReference type="SUPFAM" id="SSF51182">
    <property type="entry name" value="RmlC-like cupins"/>
    <property type="match status" value="1"/>
</dbReference>
<dbReference type="Proteomes" id="UP000246018">
    <property type="component" value="Unassembled WGS sequence"/>
</dbReference>
<reference evidence="2 3" key="1">
    <citation type="submission" date="2018-04" db="EMBL/GenBank/DDBJ databases">
        <title>Genome of Nocardioides gansuensis WSJ-1.</title>
        <authorList>
            <person name="Wu S."/>
            <person name="Wang G."/>
        </authorList>
    </citation>
    <scope>NUCLEOTIDE SEQUENCE [LARGE SCALE GENOMIC DNA]</scope>
    <source>
        <strain evidence="2 3">WSJ-1</strain>
    </source>
</reference>
<dbReference type="PANTHER" id="PTHR36440:SF1">
    <property type="entry name" value="PUTATIVE (AFU_ORTHOLOGUE AFUA_8G07350)-RELATED"/>
    <property type="match status" value="1"/>
</dbReference>
<evidence type="ECO:0000313" key="2">
    <source>
        <dbReference type="EMBL" id="PVG80663.1"/>
    </source>
</evidence>
<dbReference type="Gene3D" id="2.60.120.10">
    <property type="entry name" value="Jelly Rolls"/>
    <property type="match status" value="1"/>
</dbReference>
<organism evidence="2 3">
    <name type="scientific">Nocardioides gansuensis</name>
    <dbReference type="NCBI Taxonomy" id="2138300"/>
    <lineage>
        <taxon>Bacteria</taxon>
        <taxon>Bacillati</taxon>
        <taxon>Actinomycetota</taxon>
        <taxon>Actinomycetes</taxon>
        <taxon>Propionibacteriales</taxon>
        <taxon>Nocardioidaceae</taxon>
        <taxon>Nocardioides</taxon>
    </lineage>
</organism>
<comment type="caution">
    <text evidence="2">The sequence shown here is derived from an EMBL/GenBank/DDBJ whole genome shotgun (WGS) entry which is preliminary data.</text>
</comment>
<dbReference type="InterPro" id="IPR014710">
    <property type="entry name" value="RmlC-like_jellyroll"/>
</dbReference>
<evidence type="ECO:0000259" key="1">
    <source>
        <dbReference type="Pfam" id="PF07883"/>
    </source>
</evidence>
<accession>A0A2T8F4M0</accession>
<feature type="domain" description="Cupin type-2" evidence="1">
    <location>
        <begin position="64"/>
        <end position="117"/>
    </location>
</feature>
<dbReference type="PANTHER" id="PTHR36440">
    <property type="entry name" value="PUTATIVE (AFU_ORTHOLOGUE AFUA_8G07350)-RELATED"/>
    <property type="match status" value="1"/>
</dbReference>
<keyword evidence="3" id="KW-1185">Reference proteome</keyword>
<dbReference type="InterPro" id="IPR013096">
    <property type="entry name" value="Cupin_2"/>
</dbReference>
<dbReference type="InterPro" id="IPR053146">
    <property type="entry name" value="QDO-like"/>
</dbReference>
<proteinExistence type="predicted"/>
<gene>
    <name evidence="2" type="ORF">DDE18_21925</name>
</gene>
<dbReference type="RefSeq" id="WP_116574558.1">
    <property type="nucleotide sequence ID" value="NZ_QDGZ01000016.1"/>
</dbReference>
<dbReference type="InterPro" id="IPR011051">
    <property type="entry name" value="RmlC_Cupin_sf"/>
</dbReference>
<dbReference type="Pfam" id="PF07883">
    <property type="entry name" value="Cupin_2"/>
    <property type="match status" value="1"/>
</dbReference>
<dbReference type="EMBL" id="QDGZ01000016">
    <property type="protein sequence ID" value="PVG80663.1"/>
    <property type="molecule type" value="Genomic_DNA"/>
</dbReference>
<protein>
    <submittedName>
        <fullName evidence="2">Cupin</fullName>
    </submittedName>
</protein>
<dbReference type="AlphaFoldDB" id="A0A2T8F4M0"/>
<evidence type="ECO:0000313" key="3">
    <source>
        <dbReference type="Proteomes" id="UP000246018"/>
    </source>
</evidence>